<evidence type="ECO:0000259" key="1">
    <source>
        <dbReference type="Pfam" id="PF13546"/>
    </source>
</evidence>
<dbReference type="Proteomes" id="UP000323242">
    <property type="component" value="Unassembled WGS sequence"/>
</dbReference>
<dbReference type="InterPro" id="IPR038721">
    <property type="entry name" value="IS701-like_DDE_dom"/>
</dbReference>
<organism evidence="2 3">
    <name type="scientific">Streptomyces parvus</name>
    <dbReference type="NCBI Taxonomy" id="66428"/>
    <lineage>
        <taxon>Bacteria</taxon>
        <taxon>Bacillati</taxon>
        <taxon>Actinomycetota</taxon>
        <taxon>Actinomycetes</taxon>
        <taxon>Kitasatosporales</taxon>
        <taxon>Streptomycetaceae</taxon>
        <taxon>Streptomyces</taxon>
    </lineage>
</organism>
<gene>
    <name evidence="2" type="ORF">FY004_04145</name>
</gene>
<keyword evidence="3" id="KW-1185">Reference proteome</keyword>
<dbReference type="EMBL" id="VSZQ01000013">
    <property type="protein sequence ID" value="TYR65866.1"/>
    <property type="molecule type" value="Genomic_DNA"/>
</dbReference>
<evidence type="ECO:0000313" key="2">
    <source>
        <dbReference type="EMBL" id="TYR65866.1"/>
    </source>
</evidence>
<dbReference type="PANTHER" id="PTHR33627:SF1">
    <property type="entry name" value="TRANSPOSASE"/>
    <property type="match status" value="1"/>
</dbReference>
<dbReference type="PANTHER" id="PTHR33627">
    <property type="entry name" value="TRANSPOSASE"/>
    <property type="match status" value="1"/>
</dbReference>
<sequence length="398" mass="43628">MPLPPDRPPSTPAGTAICDGVVTGLSATLFSVLPRRDQRLKAEQYLRGLRHAKGRKSIRNIAGYIGGATAEQGLHHFISDSTWDWQPMRAALAAHLEQAAAPQAWVVRSLPIPKAGEHSVGVDRLFAPQLGHTFRGQQAFGVWFASEELSTPVNWRLLLPDQWLTDHERRERARIPEGLARESREECATAVAIETAQYGDLARRPVLLDLRGGAIRPTLARLAAARMPVIGRIDPSCRLTVADRALPGFGAGPLPALQILESTKGLRRPVRWLDAARRGTSRTSLASGVRVSLLDPRTGRQRSMLLLGEWRDPQRPPVGVWLTDLLNAPVGSLLQTAKLTRRVDRDVAEVGEQVGLRDFVGRSFRGWHRHITLVSAAHAATVLSAQGVALDLRRDQAA</sequence>
<protein>
    <submittedName>
        <fullName evidence="2">Transposase</fullName>
    </submittedName>
</protein>
<feature type="domain" description="Transposase IS701-like DDE" evidence="1">
    <location>
        <begin position="29"/>
        <end position="241"/>
    </location>
</feature>
<reference evidence="2 3" key="1">
    <citation type="submission" date="2019-08" db="EMBL/GenBank/DDBJ databases">
        <title>Draft genome for granaticin producer strain Streptomyces parvus C05.</title>
        <authorList>
            <person name="Gonzalez-Pimentel J.L."/>
        </authorList>
    </citation>
    <scope>NUCLEOTIDE SEQUENCE [LARGE SCALE GENOMIC DNA]</scope>
    <source>
        <strain evidence="2 3">C05</strain>
    </source>
</reference>
<proteinExistence type="predicted"/>
<dbReference type="InterPro" id="IPR039365">
    <property type="entry name" value="IS701-like"/>
</dbReference>
<accession>A0A5D4JM15</accession>
<evidence type="ECO:0000313" key="3">
    <source>
        <dbReference type="Proteomes" id="UP000323242"/>
    </source>
</evidence>
<comment type="caution">
    <text evidence="2">The sequence shown here is derived from an EMBL/GenBank/DDBJ whole genome shotgun (WGS) entry which is preliminary data.</text>
</comment>
<name>A0A5D4JM15_9ACTN</name>
<dbReference type="AlphaFoldDB" id="A0A5D4JM15"/>
<dbReference type="Pfam" id="PF13546">
    <property type="entry name" value="DDE_5"/>
    <property type="match status" value="1"/>
</dbReference>